<dbReference type="GO" id="GO:0015074">
    <property type="term" value="P:DNA integration"/>
    <property type="evidence" value="ECO:0007669"/>
    <property type="project" value="InterPro"/>
</dbReference>
<sequence length="355" mass="40183">MNVLLDKTNVPKRKDLTEWQIGGIVNCSRAGVKQSVICKTMGLSPSTVHDVLLRAGKTGDGIPRKRSGGAKALNKRDKRALVCQVRAEPLKPMKYHLGAWCEGRTKISIDTFRKYLKDNGFQSYKAAHKPSLSTRHMENRLKWCSGKADWGYDKWKYVVWSDESKFNIVGNDGGARVLRKEGERYDSNHVIKTTKFGSGSLMLWGCFWSGGFGPLVVLDAKVNQIEYIKCLQENYLPWISEMIEKEGTTFILQEDGAPGHTGKIARDWKNDQPEILGFDFWPAQSPDLNPIEHLWAILEKRIEGRRHAIGSKDELEACLRDEWSKLDVGLAEKLVQSMPSRCKEVIKAKGGNTRY</sequence>
<dbReference type="AlphaFoldDB" id="A0A0B7NIC4"/>
<dbReference type="Pfam" id="PF01498">
    <property type="entry name" value="HTH_Tnp_Tc3_2"/>
    <property type="match status" value="1"/>
</dbReference>
<gene>
    <name evidence="3" type="primary">PARPA_11455.1 scaffold 44122</name>
</gene>
<dbReference type="Proteomes" id="UP000054107">
    <property type="component" value="Unassembled WGS sequence"/>
</dbReference>
<evidence type="ECO:0000259" key="1">
    <source>
        <dbReference type="Pfam" id="PF01498"/>
    </source>
</evidence>
<name>A0A0B7NIC4_9FUNG</name>
<organism evidence="3 4">
    <name type="scientific">Parasitella parasitica</name>
    <dbReference type="NCBI Taxonomy" id="35722"/>
    <lineage>
        <taxon>Eukaryota</taxon>
        <taxon>Fungi</taxon>
        <taxon>Fungi incertae sedis</taxon>
        <taxon>Mucoromycota</taxon>
        <taxon>Mucoromycotina</taxon>
        <taxon>Mucoromycetes</taxon>
        <taxon>Mucorales</taxon>
        <taxon>Mucorineae</taxon>
        <taxon>Mucoraceae</taxon>
        <taxon>Parasitella</taxon>
    </lineage>
</organism>
<dbReference type="Pfam" id="PF13358">
    <property type="entry name" value="DDE_3"/>
    <property type="match status" value="1"/>
</dbReference>
<proteinExistence type="predicted"/>
<evidence type="ECO:0000313" key="3">
    <source>
        <dbReference type="EMBL" id="CEP17162.1"/>
    </source>
</evidence>
<reference evidence="3 4" key="1">
    <citation type="submission" date="2014-09" db="EMBL/GenBank/DDBJ databases">
        <authorList>
            <person name="Ellenberger Sabrina"/>
        </authorList>
    </citation>
    <scope>NUCLEOTIDE SEQUENCE [LARGE SCALE GENOMIC DNA]</scope>
    <source>
        <strain evidence="3 4">CBS 412.66</strain>
    </source>
</reference>
<feature type="domain" description="Transposase Tc1-like" evidence="1">
    <location>
        <begin position="79"/>
        <end position="145"/>
    </location>
</feature>
<evidence type="ECO:0000313" key="4">
    <source>
        <dbReference type="Proteomes" id="UP000054107"/>
    </source>
</evidence>
<protein>
    <recommendedName>
        <fullName evidence="5">Tc1-like transposase DDE domain-containing protein</fullName>
    </recommendedName>
</protein>
<dbReference type="OrthoDB" id="3226274at2759"/>
<evidence type="ECO:0000259" key="2">
    <source>
        <dbReference type="Pfam" id="PF13358"/>
    </source>
</evidence>
<dbReference type="InterPro" id="IPR009057">
    <property type="entry name" value="Homeodomain-like_sf"/>
</dbReference>
<dbReference type="PANTHER" id="PTHR23022:SF135">
    <property type="entry name" value="SI:DKEY-77F5.3"/>
    <property type="match status" value="1"/>
</dbReference>
<dbReference type="SUPFAM" id="SSF46689">
    <property type="entry name" value="Homeodomain-like"/>
    <property type="match status" value="1"/>
</dbReference>
<dbReference type="InterPro" id="IPR002492">
    <property type="entry name" value="Transposase_Tc1-like"/>
</dbReference>
<dbReference type="PANTHER" id="PTHR23022">
    <property type="entry name" value="TRANSPOSABLE ELEMENT-RELATED"/>
    <property type="match status" value="1"/>
</dbReference>
<dbReference type="EMBL" id="LN733615">
    <property type="protein sequence ID" value="CEP17162.1"/>
    <property type="molecule type" value="Genomic_DNA"/>
</dbReference>
<accession>A0A0B7NIC4</accession>
<dbReference type="GO" id="GO:0006313">
    <property type="term" value="P:DNA transposition"/>
    <property type="evidence" value="ECO:0007669"/>
    <property type="project" value="InterPro"/>
</dbReference>
<feature type="domain" description="Tc1-like transposase DDE" evidence="2">
    <location>
        <begin position="158"/>
        <end position="315"/>
    </location>
</feature>
<dbReference type="GO" id="GO:0003677">
    <property type="term" value="F:DNA binding"/>
    <property type="evidence" value="ECO:0007669"/>
    <property type="project" value="InterPro"/>
</dbReference>
<dbReference type="InterPro" id="IPR036397">
    <property type="entry name" value="RNaseH_sf"/>
</dbReference>
<dbReference type="InterPro" id="IPR052338">
    <property type="entry name" value="Transposase_5"/>
</dbReference>
<evidence type="ECO:0008006" key="5">
    <source>
        <dbReference type="Google" id="ProtNLM"/>
    </source>
</evidence>
<dbReference type="STRING" id="35722.A0A0B7NIC4"/>
<dbReference type="InterPro" id="IPR038717">
    <property type="entry name" value="Tc1-like_DDE_dom"/>
</dbReference>
<keyword evidence="4" id="KW-1185">Reference proteome</keyword>
<dbReference type="Gene3D" id="3.30.420.10">
    <property type="entry name" value="Ribonuclease H-like superfamily/Ribonuclease H"/>
    <property type="match status" value="1"/>
</dbReference>